<evidence type="ECO:0000313" key="4">
    <source>
        <dbReference type="EMBL" id="PWA96653.1"/>
    </source>
</evidence>
<feature type="coiled-coil region" evidence="2">
    <location>
        <begin position="44"/>
        <end position="155"/>
    </location>
</feature>
<dbReference type="Pfam" id="PF02338">
    <property type="entry name" value="OTU"/>
    <property type="match status" value="1"/>
</dbReference>
<dbReference type="CDD" id="cd22751">
    <property type="entry name" value="OTU_plant_OTU9-like"/>
    <property type="match status" value="1"/>
</dbReference>
<dbReference type="PANTHER" id="PTHR23160:SF3">
    <property type="entry name" value="SYNAPTONEMAL COMPLEX PROTEIN 1-RELATED"/>
    <property type="match status" value="1"/>
</dbReference>
<proteinExistence type="predicted"/>
<feature type="coiled-coil region" evidence="2">
    <location>
        <begin position="350"/>
        <end position="384"/>
    </location>
</feature>
<dbReference type="PROSITE" id="PS50802">
    <property type="entry name" value="OTU"/>
    <property type="match status" value="1"/>
</dbReference>
<dbReference type="GO" id="GO:0007131">
    <property type="term" value="P:reciprocal meiotic recombination"/>
    <property type="evidence" value="ECO:0007669"/>
    <property type="project" value="TreeGrafter"/>
</dbReference>
<organism evidence="4 5">
    <name type="scientific">Artemisia annua</name>
    <name type="common">Sweet wormwood</name>
    <dbReference type="NCBI Taxonomy" id="35608"/>
    <lineage>
        <taxon>Eukaryota</taxon>
        <taxon>Viridiplantae</taxon>
        <taxon>Streptophyta</taxon>
        <taxon>Embryophyta</taxon>
        <taxon>Tracheophyta</taxon>
        <taxon>Spermatophyta</taxon>
        <taxon>Magnoliopsida</taxon>
        <taxon>eudicotyledons</taxon>
        <taxon>Gunneridae</taxon>
        <taxon>Pentapetalae</taxon>
        <taxon>asterids</taxon>
        <taxon>campanulids</taxon>
        <taxon>Asterales</taxon>
        <taxon>Asteraceae</taxon>
        <taxon>Asteroideae</taxon>
        <taxon>Anthemideae</taxon>
        <taxon>Artemisiinae</taxon>
        <taxon>Artemisia</taxon>
    </lineage>
</organism>
<dbReference type="OrthoDB" id="783434at2759"/>
<dbReference type="Gene3D" id="3.90.70.80">
    <property type="match status" value="1"/>
</dbReference>
<dbReference type="EMBL" id="PKPP01000168">
    <property type="protein sequence ID" value="PWA96653.1"/>
    <property type="molecule type" value="Genomic_DNA"/>
</dbReference>
<dbReference type="Gene3D" id="3.40.50.1010">
    <property type="entry name" value="5'-nuclease"/>
    <property type="match status" value="1"/>
</dbReference>
<keyword evidence="1 2" id="KW-0175">Coiled coil</keyword>
<gene>
    <name evidence="4" type="ORF">CTI12_AA038440</name>
</gene>
<dbReference type="InterPro" id="IPR038765">
    <property type="entry name" value="Papain-like_cys_pep_sf"/>
</dbReference>
<evidence type="ECO:0000259" key="3">
    <source>
        <dbReference type="PROSITE" id="PS50802"/>
    </source>
</evidence>
<comment type="caution">
    <text evidence="4">The sequence shown here is derived from an EMBL/GenBank/DDBJ whole genome shotgun (WGS) entry which is preliminary data.</text>
</comment>
<accession>A0A2U1QFA3</accession>
<keyword evidence="5" id="KW-1185">Reference proteome</keyword>
<feature type="domain" description="OTU" evidence="3">
    <location>
        <begin position="979"/>
        <end position="1120"/>
    </location>
</feature>
<dbReference type="Gene3D" id="1.20.5.340">
    <property type="match status" value="1"/>
</dbReference>
<dbReference type="InterPro" id="IPR003323">
    <property type="entry name" value="OTU_dom"/>
</dbReference>
<dbReference type="PANTHER" id="PTHR23160">
    <property type="entry name" value="SYNAPTONEMAL COMPLEX PROTEIN-RELATED"/>
    <property type="match status" value="1"/>
</dbReference>
<dbReference type="Proteomes" id="UP000245207">
    <property type="component" value="Unassembled WGS sequence"/>
</dbReference>
<evidence type="ECO:0000313" key="5">
    <source>
        <dbReference type="Proteomes" id="UP000245207"/>
    </source>
</evidence>
<evidence type="ECO:0000256" key="2">
    <source>
        <dbReference type="SAM" id="Coils"/>
    </source>
</evidence>
<dbReference type="SUPFAM" id="SSF54001">
    <property type="entry name" value="Cysteine proteinases"/>
    <property type="match status" value="1"/>
</dbReference>
<dbReference type="STRING" id="35608.A0A2U1QFA3"/>
<name>A0A2U1QFA3_ARTAN</name>
<protein>
    <submittedName>
        <fullName evidence="4">Myosin heavy chain-related protein</fullName>
    </submittedName>
</protein>
<reference evidence="4 5" key="1">
    <citation type="journal article" date="2018" name="Mol. Plant">
        <title>The genome of Artemisia annua provides insight into the evolution of Asteraceae family and artemisinin biosynthesis.</title>
        <authorList>
            <person name="Shen Q."/>
            <person name="Zhang L."/>
            <person name="Liao Z."/>
            <person name="Wang S."/>
            <person name="Yan T."/>
            <person name="Shi P."/>
            <person name="Liu M."/>
            <person name="Fu X."/>
            <person name="Pan Q."/>
            <person name="Wang Y."/>
            <person name="Lv Z."/>
            <person name="Lu X."/>
            <person name="Zhang F."/>
            <person name="Jiang W."/>
            <person name="Ma Y."/>
            <person name="Chen M."/>
            <person name="Hao X."/>
            <person name="Li L."/>
            <person name="Tang Y."/>
            <person name="Lv G."/>
            <person name="Zhou Y."/>
            <person name="Sun X."/>
            <person name="Brodelius P.E."/>
            <person name="Rose J.K.C."/>
            <person name="Tang K."/>
        </authorList>
    </citation>
    <scope>NUCLEOTIDE SEQUENCE [LARGE SCALE GENOMIC DNA]</scope>
    <source>
        <strain evidence="5">cv. Huhao1</strain>
        <tissue evidence="4">Leaf</tissue>
    </source>
</reference>
<feature type="coiled-coil region" evidence="2">
    <location>
        <begin position="410"/>
        <end position="657"/>
    </location>
</feature>
<sequence>MVTFPITGAQFSYISDHRSTIQLHFRSPEHSSVTFPITEPPYNAMLHNSKLLKLSEQIRALEEKLQNAYNENAKLKVKHKEDKKHLTELESKFASTQNICDQLTETLQTLAYQVQDAENDKVFFTNKLSETSAELDNLHGQMKSLSLRVESSEETIRNQLMELGVDKENVHRQLRKEHCKVLNLVNEKDSLVKNFEETVACNESTVESLNSKLSKLELELISKDDRLKDMQELSEKKEKVNGDLRANDELMTVKLTDLDRQSLSFREKFVKLNDLFSSCFELVKEEQKLAILKAQQSFDSLHGQLLNVTSEKDSLHSANQELNKISEVQNDQKVTMAQHAEESHLAEEKAPRLESEAETLLSKKAEMDNQIIMLEDKIRSLSEASRLSEIQMQDFQLKHSESETATTESIRNLQSEIHGKEEEIDTLRKEIVKHEEHVDSLEKQLSQLHSSLQEKEQAQKMLAEAESNVAEAKKQFSHMLESKQLELSRHLKEISQRNDQAINDIRKKYEVEKQECIKLEKEKAEKAVVDMEKKWNQKLSESKEESKQQLMKIEGERTALINRIRQENDKKEANLKSMHCEELKKMQLRAENELKETTKLLQNQCEAELRELRSQHEEECRHLEEELTLQKEKRWYLSQEERQKALLQLQRKVMSDQPQEDQEVTSRKPAFIWQLLRSVLERAFSNTVFPFCRTYPLLDLPYEKATQLPVSNMLKKAEKGNPGSVLSIPKHSKKVTHHEYEVETSEGRTITKRRKTKSTIMFQDPKKNKRRTPKAVTPREAITLLVGKSKGFAQSRLRLKFRLMNKKKSNKIGFRAKKKSRIYLDGSFLFHCFIHKMDIRNINAIKKGMKFEIATTDCTWKELSCYVNQFTEHRIASIYISMKDQKVTTINCGHKDNMHAQDCIMSLVGGNENKALIASHDSYFLQKLSVNPFIRVVVIEGGAFALKCLSKNHRREYLCYREPEPAEERLLNRMKLYEFEHVKVTGDGNCLLRALSEQMTHDEHKHGRVRELLAGQIKGNEELYKELVQMFMAHHPELFGQQPTYSKFVQYFSKDGSMAPVFITLQAASDFFTAKIVCITSEEKAVFREFTPHDVDDPEIVWYLSVLATEEGHTDSVYPQRTPSKSCRHLYDLKTLSIAFFVFGHVRFIAHLCGSLVSTVVIPFHFPLPGAGTSDIASYEFWGFLSPVFLPFCSQAGKENSGMRTARCLRPNAFLSRAM</sequence>
<feature type="coiled-coil region" evidence="2">
    <location>
        <begin position="199"/>
        <end position="233"/>
    </location>
</feature>
<dbReference type="AlphaFoldDB" id="A0A2U1QFA3"/>
<evidence type="ECO:0000256" key="1">
    <source>
        <dbReference type="ARBA" id="ARBA00023054"/>
    </source>
</evidence>